<dbReference type="OrthoDB" id="412788at2759"/>
<comment type="similarity">
    <text evidence="1">Belongs to the asaB hydroxylase/desaturase family.</text>
</comment>
<dbReference type="EMBL" id="LVYI01000004">
    <property type="protein sequence ID" value="OAP60366.1"/>
    <property type="molecule type" value="Genomic_DNA"/>
</dbReference>
<feature type="compositionally biased region" description="Low complexity" evidence="2">
    <location>
        <begin position="1"/>
        <end position="19"/>
    </location>
</feature>
<dbReference type="RefSeq" id="XP_018693733.1">
    <property type="nucleotide sequence ID" value="XM_018836880.1"/>
</dbReference>
<proteinExistence type="inferred from homology"/>
<keyword evidence="4" id="KW-1185">Reference proteome</keyword>
<name>A0A178ZLT8_9EURO</name>
<dbReference type="PANTHER" id="PTHR34598">
    <property type="entry name" value="BLL6449 PROTEIN"/>
    <property type="match status" value="1"/>
</dbReference>
<dbReference type="Proteomes" id="UP000078343">
    <property type="component" value="Unassembled WGS sequence"/>
</dbReference>
<organism evidence="3 4">
    <name type="scientific">Fonsecaea erecta</name>
    <dbReference type="NCBI Taxonomy" id="1367422"/>
    <lineage>
        <taxon>Eukaryota</taxon>
        <taxon>Fungi</taxon>
        <taxon>Dikarya</taxon>
        <taxon>Ascomycota</taxon>
        <taxon>Pezizomycotina</taxon>
        <taxon>Eurotiomycetes</taxon>
        <taxon>Chaetothyriomycetidae</taxon>
        <taxon>Chaetothyriales</taxon>
        <taxon>Herpotrichiellaceae</taxon>
        <taxon>Fonsecaea</taxon>
    </lineage>
</organism>
<evidence type="ECO:0008006" key="5">
    <source>
        <dbReference type="Google" id="ProtNLM"/>
    </source>
</evidence>
<evidence type="ECO:0000256" key="1">
    <source>
        <dbReference type="ARBA" id="ARBA00023604"/>
    </source>
</evidence>
<sequence length="379" mass="42693">MSTTTTATTTSTNSHPSSSIALKDKDTLTASFNYWGSTSAPKESEILHIFNGSSTELRSVECPVTDIRPYGLSNFDLNTHGFKVMRHSSALLPPQRDSIPDFHDTDLVNGTYWPELVSLLKAQLGVRCAAAINTTVRDIKQTAPTGFDPKHPRFTQQSMQPFFIVHGDYTAAGARAQLRAVAPTFFADNNNMAGTSAAERDKFFALRAEIIAAEDAAMRLQGITDQWQWSGENYTGPRWAMLSVWRPLEPVAADPLGLMDPRTLLPRRRREEEEQEGEDGKTPYVALQRVYKSRPGFEPEFRSENMLAVAPRDGSQHRWFYISQQQPEEVYALKLFDSEAHRRDGNEVAEWVAHSAFALPDQEGERLRRSVEVRMVVIW</sequence>
<evidence type="ECO:0000313" key="3">
    <source>
        <dbReference type="EMBL" id="OAP60366.1"/>
    </source>
</evidence>
<gene>
    <name evidence="3" type="ORF">AYL99_05368</name>
</gene>
<evidence type="ECO:0000256" key="2">
    <source>
        <dbReference type="SAM" id="MobiDB-lite"/>
    </source>
</evidence>
<feature type="region of interest" description="Disordered" evidence="2">
    <location>
        <begin position="1"/>
        <end position="20"/>
    </location>
</feature>
<evidence type="ECO:0000313" key="4">
    <source>
        <dbReference type="Proteomes" id="UP000078343"/>
    </source>
</evidence>
<dbReference type="PANTHER" id="PTHR34598:SF3">
    <property type="entry name" value="OXIDOREDUCTASE AN1597"/>
    <property type="match status" value="1"/>
</dbReference>
<accession>A0A178ZLT8</accession>
<protein>
    <recommendedName>
        <fullName evidence="5">GA4 desaturase</fullName>
    </recommendedName>
</protein>
<dbReference type="GeneID" id="30009536"/>
<dbReference type="GO" id="GO:0016491">
    <property type="term" value="F:oxidoreductase activity"/>
    <property type="evidence" value="ECO:0007669"/>
    <property type="project" value="InterPro"/>
</dbReference>
<dbReference type="AlphaFoldDB" id="A0A178ZLT8"/>
<reference evidence="3 4" key="1">
    <citation type="submission" date="2016-04" db="EMBL/GenBank/DDBJ databases">
        <title>Draft genome of Fonsecaea erecta CBS 125763.</title>
        <authorList>
            <person name="Weiss V.A."/>
            <person name="Vicente V.A."/>
            <person name="Raittz R.T."/>
            <person name="Moreno L.F."/>
            <person name="De Souza E.M."/>
            <person name="Pedrosa F.O."/>
            <person name="Steffens M.B."/>
            <person name="Faoro H."/>
            <person name="Tadra-Sfeir M.Z."/>
            <person name="Najafzadeh M.J."/>
            <person name="Felipe M.S."/>
            <person name="Teixeira M."/>
            <person name="Sun J."/>
            <person name="Xi L."/>
            <person name="Gomes R."/>
            <person name="De Azevedo C.M."/>
            <person name="Salgado C.G."/>
            <person name="Da Silva M.B."/>
            <person name="Nascimento M.F."/>
            <person name="Queiroz-Telles F."/>
            <person name="Attili D.S."/>
            <person name="Gorbushina A."/>
        </authorList>
    </citation>
    <scope>NUCLEOTIDE SEQUENCE [LARGE SCALE GENOMIC DNA]</scope>
    <source>
        <strain evidence="3 4">CBS 125763</strain>
    </source>
</reference>
<dbReference type="InterPro" id="IPR044053">
    <property type="entry name" value="AsaB-like"/>
</dbReference>
<comment type="caution">
    <text evidence="3">The sequence shown here is derived from an EMBL/GenBank/DDBJ whole genome shotgun (WGS) entry which is preliminary data.</text>
</comment>